<dbReference type="EMBL" id="BQNJ01000001">
    <property type="protein sequence ID" value="GKG98712.1"/>
    <property type="molecule type" value="Genomic_DNA"/>
</dbReference>
<dbReference type="GeneID" id="93147285"/>
<proteinExistence type="predicted"/>
<evidence type="ECO:0000313" key="1">
    <source>
        <dbReference type="EMBL" id="GKG98712.1"/>
    </source>
</evidence>
<organism evidence="1 2">
    <name type="scientific">Hungatella hathewayi</name>
    <dbReference type="NCBI Taxonomy" id="154046"/>
    <lineage>
        <taxon>Bacteria</taxon>
        <taxon>Bacillati</taxon>
        <taxon>Bacillota</taxon>
        <taxon>Clostridia</taxon>
        <taxon>Lachnospirales</taxon>
        <taxon>Lachnospiraceae</taxon>
        <taxon>Hungatella</taxon>
    </lineage>
</organism>
<gene>
    <name evidence="1" type="ORF">CE91St55_06940</name>
</gene>
<accession>A0AA37JC74</accession>
<dbReference type="Proteomes" id="UP001055091">
    <property type="component" value="Unassembled WGS sequence"/>
</dbReference>
<sequence>MKDILRKCESLEYHQLKPRAVDGEWYLETTLFANHHNPEVEELFALPLECLLRNLLLSTGAIDFCMASKAILETFSKNYEIFNLPYLFASSETYHLCFYPGGACAGHVYSGCQHGASDDGRAGQITKNQIWFYAVEKPSDTVSVWQAVFCGSKPAVR</sequence>
<reference evidence="1" key="1">
    <citation type="submission" date="2022-01" db="EMBL/GenBank/DDBJ databases">
        <title>Novel bile acid biosynthetic pathways are enriched in the microbiome of centenarians.</title>
        <authorList>
            <person name="Sato Y."/>
            <person name="Atarashi K."/>
            <person name="Plichta R.D."/>
            <person name="Arai Y."/>
            <person name="Sasajima S."/>
            <person name="Kearney M.S."/>
            <person name="Suda W."/>
            <person name="Takeshita K."/>
            <person name="Sasaki T."/>
            <person name="Okamoto S."/>
            <person name="Skelly N.A."/>
            <person name="Okamura Y."/>
            <person name="Vlamakis H."/>
            <person name="Li Y."/>
            <person name="Tanoue T."/>
            <person name="Takei H."/>
            <person name="Nittono H."/>
            <person name="Narushima S."/>
            <person name="Irie J."/>
            <person name="Itoh H."/>
            <person name="Moriya K."/>
            <person name="Sugiura Y."/>
            <person name="Suematsu M."/>
            <person name="Moritoki N."/>
            <person name="Shibata S."/>
            <person name="Littman R.D."/>
            <person name="Fischbach A.M."/>
            <person name="Uwamino Y."/>
            <person name="Inoue T."/>
            <person name="Honda A."/>
            <person name="Hattori M."/>
            <person name="Murai T."/>
            <person name="Xavier J.R."/>
            <person name="Hirose N."/>
            <person name="Honda K."/>
        </authorList>
    </citation>
    <scope>NUCLEOTIDE SEQUENCE</scope>
    <source>
        <strain evidence="1">CE91-St55</strain>
    </source>
</reference>
<name>A0AA37JC74_9FIRM</name>
<dbReference type="RefSeq" id="WP_006771097.1">
    <property type="nucleotide sequence ID" value="NZ_BQNJ01000001.1"/>
</dbReference>
<comment type="caution">
    <text evidence="1">The sequence shown here is derived from an EMBL/GenBank/DDBJ whole genome shotgun (WGS) entry which is preliminary data.</text>
</comment>
<evidence type="ECO:0000313" key="2">
    <source>
        <dbReference type="Proteomes" id="UP001055091"/>
    </source>
</evidence>
<dbReference type="AlphaFoldDB" id="A0AA37JC74"/>
<protein>
    <submittedName>
        <fullName evidence="1">Uncharacterized protein</fullName>
    </submittedName>
</protein>